<keyword evidence="4 6" id="KW-1133">Transmembrane helix</keyword>
<dbReference type="Gene3D" id="1.20.1250.20">
    <property type="entry name" value="MFS general substrate transporter like domains"/>
    <property type="match status" value="1"/>
</dbReference>
<keyword evidence="5 6" id="KW-0472">Membrane</keyword>
<organism evidence="8 9">
    <name type="scientific">Meira miltonrushii</name>
    <dbReference type="NCBI Taxonomy" id="1280837"/>
    <lineage>
        <taxon>Eukaryota</taxon>
        <taxon>Fungi</taxon>
        <taxon>Dikarya</taxon>
        <taxon>Basidiomycota</taxon>
        <taxon>Ustilaginomycotina</taxon>
        <taxon>Exobasidiomycetes</taxon>
        <taxon>Exobasidiales</taxon>
        <taxon>Brachybasidiaceae</taxon>
        <taxon>Meira</taxon>
    </lineage>
</organism>
<keyword evidence="9" id="KW-1185">Reference proteome</keyword>
<gene>
    <name evidence="8" type="ORF">FA14DRAFT_168078</name>
</gene>
<dbReference type="AlphaFoldDB" id="A0A316V7L3"/>
<dbReference type="InParanoid" id="A0A316V7L3"/>
<dbReference type="Pfam" id="PF07690">
    <property type="entry name" value="MFS_1"/>
    <property type="match status" value="1"/>
</dbReference>
<dbReference type="OrthoDB" id="2985014at2759"/>
<feature type="transmembrane region" description="Helical" evidence="6">
    <location>
        <begin position="372"/>
        <end position="394"/>
    </location>
</feature>
<feature type="transmembrane region" description="Helical" evidence="6">
    <location>
        <begin position="192"/>
        <end position="212"/>
    </location>
</feature>
<keyword evidence="2" id="KW-0813">Transport</keyword>
<dbReference type="RefSeq" id="XP_025353486.1">
    <property type="nucleotide sequence ID" value="XM_025500127.1"/>
</dbReference>
<feature type="transmembrane region" description="Helical" evidence="6">
    <location>
        <begin position="104"/>
        <end position="123"/>
    </location>
</feature>
<feature type="transmembrane region" description="Helical" evidence="6">
    <location>
        <begin position="129"/>
        <end position="150"/>
    </location>
</feature>
<evidence type="ECO:0000256" key="3">
    <source>
        <dbReference type="ARBA" id="ARBA00022692"/>
    </source>
</evidence>
<evidence type="ECO:0000256" key="2">
    <source>
        <dbReference type="ARBA" id="ARBA00022448"/>
    </source>
</evidence>
<dbReference type="EMBL" id="KZ819604">
    <property type="protein sequence ID" value="PWN33184.1"/>
    <property type="molecule type" value="Genomic_DNA"/>
</dbReference>
<evidence type="ECO:0000313" key="9">
    <source>
        <dbReference type="Proteomes" id="UP000245771"/>
    </source>
</evidence>
<dbReference type="FunFam" id="1.20.1250.20:FF:000013">
    <property type="entry name" value="MFS general substrate transporter"/>
    <property type="match status" value="1"/>
</dbReference>
<feature type="transmembrane region" description="Helical" evidence="6">
    <location>
        <begin position="159"/>
        <end position="180"/>
    </location>
</feature>
<feature type="transmembrane region" description="Helical" evidence="6">
    <location>
        <begin position="281"/>
        <end position="302"/>
    </location>
</feature>
<accession>A0A316V7L3</accession>
<dbReference type="Proteomes" id="UP000245771">
    <property type="component" value="Unassembled WGS sequence"/>
</dbReference>
<name>A0A316V7L3_9BASI</name>
<keyword evidence="3 6" id="KW-0812">Transmembrane</keyword>
<reference evidence="8 9" key="1">
    <citation type="journal article" date="2018" name="Mol. Biol. Evol.">
        <title>Broad Genomic Sampling Reveals a Smut Pathogenic Ancestry of the Fungal Clade Ustilaginomycotina.</title>
        <authorList>
            <person name="Kijpornyongpan T."/>
            <person name="Mondo S.J."/>
            <person name="Barry K."/>
            <person name="Sandor L."/>
            <person name="Lee J."/>
            <person name="Lipzen A."/>
            <person name="Pangilinan J."/>
            <person name="LaButti K."/>
            <person name="Hainaut M."/>
            <person name="Henrissat B."/>
            <person name="Grigoriev I.V."/>
            <person name="Spatafora J.W."/>
            <person name="Aime M.C."/>
        </authorList>
    </citation>
    <scope>NUCLEOTIDE SEQUENCE [LARGE SCALE GENOMIC DNA]</scope>
    <source>
        <strain evidence="8 9">MCA 3882</strain>
    </source>
</reference>
<feature type="domain" description="Major facilitator superfamily (MFS) profile" evidence="7">
    <location>
        <begin position="1"/>
        <end position="465"/>
    </location>
</feature>
<dbReference type="GO" id="GO:0016020">
    <property type="term" value="C:membrane"/>
    <property type="evidence" value="ECO:0007669"/>
    <property type="project" value="UniProtKB-SubCell"/>
</dbReference>
<dbReference type="PROSITE" id="PS50850">
    <property type="entry name" value="MFS"/>
    <property type="match status" value="1"/>
</dbReference>
<dbReference type="SUPFAM" id="SSF103473">
    <property type="entry name" value="MFS general substrate transporter"/>
    <property type="match status" value="1"/>
</dbReference>
<evidence type="ECO:0000313" key="8">
    <source>
        <dbReference type="EMBL" id="PWN33184.1"/>
    </source>
</evidence>
<feature type="transmembrane region" description="Helical" evidence="6">
    <location>
        <begin position="346"/>
        <end position="366"/>
    </location>
</feature>
<dbReference type="GO" id="GO:0022857">
    <property type="term" value="F:transmembrane transporter activity"/>
    <property type="evidence" value="ECO:0007669"/>
    <property type="project" value="InterPro"/>
</dbReference>
<evidence type="ECO:0000256" key="6">
    <source>
        <dbReference type="SAM" id="Phobius"/>
    </source>
</evidence>
<dbReference type="GeneID" id="37021908"/>
<evidence type="ECO:0000256" key="5">
    <source>
        <dbReference type="ARBA" id="ARBA00023136"/>
    </source>
</evidence>
<feature type="transmembrane region" description="Helical" evidence="6">
    <location>
        <begin position="406"/>
        <end position="426"/>
    </location>
</feature>
<feature type="transmembrane region" description="Helical" evidence="6">
    <location>
        <begin position="73"/>
        <end position="92"/>
    </location>
</feature>
<dbReference type="InterPro" id="IPR020846">
    <property type="entry name" value="MFS_dom"/>
</dbReference>
<dbReference type="InterPro" id="IPR011701">
    <property type="entry name" value="MFS"/>
</dbReference>
<dbReference type="PANTHER" id="PTHR43791">
    <property type="entry name" value="PERMEASE-RELATED"/>
    <property type="match status" value="1"/>
</dbReference>
<evidence type="ECO:0000256" key="1">
    <source>
        <dbReference type="ARBA" id="ARBA00004141"/>
    </source>
</evidence>
<feature type="transmembrane region" description="Helical" evidence="6">
    <location>
        <begin position="438"/>
        <end position="461"/>
    </location>
</feature>
<dbReference type="InterPro" id="IPR036259">
    <property type="entry name" value="MFS_trans_sf"/>
</dbReference>
<evidence type="ECO:0000259" key="7">
    <source>
        <dbReference type="PROSITE" id="PS50850"/>
    </source>
</evidence>
<evidence type="ECO:0000256" key="4">
    <source>
        <dbReference type="ARBA" id="ARBA00022989"/>
    </source>
</evidence>
<feature type="transmembrane region" description="Helical" evidence="6">
    <location>
        <begin position="322"/>
        <end position="339"/>
    </location>
</feature>
<sequence>MSQSEKSDSQDYQFGTYVDRPDRWWSEEDDTRVRRKLDARILPFLFMNRSNIGNAKVAGMTADLHISDSQYEWLLTVFYIGYIVFQFLLICYKFIKPSRFMGTCVFFWGVAAILQATAFNWSGLMATRFFMALFEAGYGTGVALYLSFFYPRHEIGYRFAWFVVGSAVASAIAGSVAYGIQSATVSIANWRLIFLVEAGPTVILGVALFFFLPDSIQSSKFLTPYEREVAEARLYRAKIDQRNAIENEKTNKNASLLQRIKHALNTQFNFKNGADALKDPVSYINAVLLFIVNNGFASIPVYLPTILSQMGYTALRAQAFSAPPYAVAFVLAVILSYAADRLRTRGVLIMIMTAVGLTGYFMLATIEDNHTRYAGVWLVVLGLFTFIPLCYSWLITNSAGESKRGIALVIFGTIGQCSPLLGTRLFPATEAPYYRKGMYVSAGLLVAGFVIEGLAIVYFYSINRAKDKAFKQSASSKEEQDGEVTPTERPLQYQFKIDTKTEEGRQEQHLRYLDIAENREKSIYFRYSL</sequence>
<dbReference type="STRING" id="1280837.A0A316V7L3"/>
<proteinExistence type="predicted"/>
<comment type="subcellular location">
    <subcellularLocation>
        <location evidence="1">Membrane</location>
        <topology evidence="1">Multi-pass membrane protein</topology>
    </subcellularLocation>
</comment>
<dbReference type="PANTHER" id="PTHR43791:SF36">
    <property type="entry name" value="TRANSPORTER, PUTATIVE (AFU_ORTHOLOGUE AFUA_6G08340)-RELATED"/>
    <property type="match status" value="1"/>
</dbReference>
<protein>
    <submittedName>
        <fullName evidence="8">MFS general substrate transporter</fullName>
    </submittedName>
</protein>